<dbReference type="InterPro" id="IPR005119">
    <property type="entry name" value="LysR_subst-bd"/>
</dbReference>
<dbReference type="InterPro" id="IPR000847">
    <property type="entry name" value="LysR_HTH_N"/>
</dbReference>
<feature type="domain" description="HTH lysR-type" evidence="5">
    <location>
        <begin position="7"/>
        <end position="64"/>
    </location>
</feature>
<dbReference type="InterPro" id="IPR058163">
    <property type="entry name" value="LysR-type_TF_proteobact-type"/>
</dbReference>
<dbReference type="InterPro" id="IPR036388">
    <property type="entry name" value="WH-like_DNA-bd_sf"/>
</dbReference>
<dbReference type="GO" id="GO:0006351">
    <property type="term" value="P:DNA-templated transcription"/>
    <property type="evidence" value="ECO:0007669"/>
    <property type="project" value="TreeGrafter"/>
</dbReference>
<dbReference type="Pfam" id="PF03466">
    <property type="entry name" value="LysR_substrate"/>
    <property type="match status" value="1"/>
</dbReference>
<evidence type="ECO:0000256" key="4">
    <source>
        <dbReference type="ARBA" id="ARBA00023163"/>
    </source>
</evidence>
<protein>
    <submittedName>
        <fullName evidence="6">LysR family transcriptional regulator</fullName>
    </submittedName>
</protein>
<dbReference type="GO" id="GO:0043565">
    <property type="term" value="F:sequence-specific DNA binding"/>
    <property type="evidence" value="ECO:0007669"/>
    <property type="project" value="TreeGrafter"/>
</dbReference>
<keyword evidence="4" id="KW-0804">Transcription</keyword>
<keyword evidence="3" id="KW-0238">DNA-binding</keyword>
<dbReference type="Gene3D" id="3.40.190.10">
    <property type="entry name" value="Periplasmic binding protein-like II"/>
    <property type="match status" value="2"/>
</dbReference>
<dbReference type="PANTHER" id="PTHR30537">
    <property type="entry name" value="HTH-TYPE TRANSCRIPTIONAL REGULATOR"/>
    <property type="match status" value="1"/>
</dbReference>
<dbReference type="EMBL" id="LLEI02000021">
    <property type="protein sequence ID" value="OAJ95011.1"/>
    <property type="molecule type" value="Genomic_DNA"/>
</dbReference>
<dbReference type="InterPro" id="IPR036390">
    <property type="entry name" value="WH_DNA-bd_sf"/>
</dbReference>
<evidence type="ECO:0000256" key="1">
    <source>
        <dbReference type="ARBA" id="ARBA00009437"/>
    </source>
</evidence>
<dbReference type="Gene3D" id="1.10.10.10">
    <property type="entry name" value="Winged helix-like DNA-binding domain superfamily/Winged helix DNA-binding domain"/>
    <property type="match status" value="1"/>
</dbReference>
<dbReference type="PROSITE" id="PS50931">
    <property type="entry name" value="HTH_LYSR"/>
    <property type="match status" value="1"/>
</dbReference>
<sequence>MKPRIPTPIKSLYAFVAVAETGSMTDAASALNVSHSAISQAIKSLERYLGQALFNRVGRHVTLNATGRQYYKSIAPALEQITRATHQLIDDKQSHRLTLNMVNSLAMHWWIPRVNQLNQYAPNLDVRISTLIGTFVLEDEGVDVAVIHGNIEDWQEYYCEKLADDELVMVASPDLATDSDCPKILLAKHPAIIAANDRRKHDWQVWCEANNTSIPNPANNLKFGASIQAVQAAIRHLGVFVTHRIFVRDDVQQGYLVEVGKPVQNPHQMFYFACPPNKLKNENILQLRSWIRREFNESPQSEQ</sequence>
<proteinExistence type="inferred from homology"/>
<evidence type="ECO:0000256" key="3">
    <source>
        <dbReference type="ARBA" id="ARBA00023125"/>
    </source>
</evidence>
<keyword evidence="2" id="KW-0805">Transcription regulation</keyword>
<accession>A0A177Y2H0</accession>
<organism evidence="6 7">
    <name type="scientific">Vibrio bivalvicida</name>
    <dbReference type="NCBI Taxonomy" id="1276888"/>
    <lineage>
        <taxon>Bacteria</taxon>
        <taxon>Pseudomonadati</taxon>
        <taxon>Pseudomonadota</taxon>
        <taxon>Gammaproteobacteria</taxon>
        <taxon>Vibrionales</taxon>
        <taxon>Vibrionaceae</taxon>
        <taxon>Vibrio</taxon>
        <taxon>Vibrio oreintalis group</taxon>
    </lineage>
</organism>
<dbReference type="Pfam" id="PF00126">
    <property type="entry name" value="HTH_1"/>
    <property type="match status" value="1"/>
</dbReference>
<name>A0A177Y2H0_9VIBR</name>
<dbReference type="AlphaFoldDB" id="A0A177Y2H0"/>
<dbReference type="SUPFAM" id="SSF53850">
    <property type="entry name" value="Periplasmic binding protein-like II"/>
    <property type="match status" value="1"/>
</dbReference>
<dbReference type="Proteomes" id="UP000078406">
    <property type="component" value="Unassembled WGS sequence"/>
</dbReference>
<dbReference type="GO" id="GO:0003700">
    <property type="term" value="F:DNA-binding transcription factor activity"/>
    <property type="evidence" value="ECO:0007669"/>
    <property type="project" value="InterPro"/>
</dbReference>
<dbReference type="FunFam" id="1.10.10.10:FF:000001">
    <property type="entry name" value="LysR family transcriptional regulator"/>
    <property type="match status" value="1"/>
</dbReference>
<dbReference type="SUPFAM" id="SSF46785">
    <property type="entry name" value="Winged helix' DNA-binding domain"/>
    <property type="match status" value="1"/>
</dbReference>
<dbReference type="RefSeq" id="WP_049844795.1">
    <property type="nucleotide sequence ID" value="NZ_LLEI02000021.1"/>
</dbReference>
<dbReference type="PANTHER" id="PTHR30537:SF26">
    <property type="entry name" value="GLYCINE CLEAVAGE SYSTEM TRANSCRIPTIONAL ACTIVATOR"/>
    <property type="match status" value="1"/>
</dbReference>
<reference evidence="6 7" key="1">
    <citation type="journal article" date="2016" name="Syst. Appl. Microbiol.">
        <title>Vibrio bivalvicida sp. nov., a novel larval pathogen for bivalve molluscs reared in a hatchery.</title>
        <authorList>
            <person name="Dubert J."/>
            <person name="Romalde J.L."/>
            <person name="Prado S."/>
            <person name="Barja J.L."/>
        </authorList>
    </citation>
    <scope>NUCLEOTIDE SEQUENCE [LARGE SCALE GENOMIC DNA]</scope>
    <source>
        <strain evidence="6 7">605</strain>
    </source>
</reference>
<comment type="similarity">
    <text evidence="1">Belongs to the LysR transcriptional regulatory family.</text>
</comment>
<evidence type="ECO:0000259" key="5">
    <source>
        <dbReference type="PROSITE" id="PS50931"/>
    </source>
</evidence>
<comment type="caution">
    <text evidence="6">The sequence shown here is derived from an EMBL/GenBank/DDBJ whole genome shotgun (WGS) entry which is preliminary data.</text>
</comment>
<evidence type="ECO:0000313" key="7">
    <source>
        <dbReference type="Proteomes" id="UP000078406"/>
    </source>
</evidence>
<gene>
    <name evidence="6" type="ORF">APB76_06940</name>
</gene>
<dbReference type="PRINTS" id="PR00039">
    <property type="entry name" value="HTHLYSR"/>
</dbReference>
<evidence type="ECO:0000256" key="2">
    <source>
        <dbReference type="ARBA" id="ARBA00023015"/>
    </source>
</evidence>
<evidence type="ECO:0000313" key="6">
    <source>
        <dbReference type="EMBL" id="OAJ95011.1"/>
    </source>
</evidence>